<dbReference type="SMART" id="SM00642">
    <property type="entry name" value="Aamy"/>
    <property type="match status" value="1"/>
</dbReference>
<evidence type="ECO:0000259" key="3">
    <source>
        <dbReference type="SMART" id="SM00642"/>
    </source>
</evidence>
<evidence type="ECO:0000256" key="2">
    <source>
        <dbReference type="SAM" id="MobiDB-lite"/>
    </source>
</evidence>
<dbReference type="SUPFAM" id="SSF51445">
    <property type="entry name" value="(Trans)glycosidases"/>
    <property type="match status" value="1"/>
</dbReference>
<protein>
    <submittedName>
        <fullName evidence="4">Alpha-amylase family glycosyl hydrolase</fullName>
    </submittedName>
</protein>
<dbReference type="EMBL" id="CP098502">
    <property type="protein sequence ID" value="UTI65954.1"/>
    <property type="molecule type" value="Genomic_DNA"/>
</dbReference>
<keyword evidence="4" id="KW-0378">Hydrolase</keyword>
<feature type="region of interest" description="Disordered" evidence="2">
    <location>
        <begin position="340"/>
        <end position="364"/>
    </location>
</feature>
<dbReference type="Gene3D" id="3.20.20.80">
    <property type="entry name" value="Glycosidases"/>
    <property type="match status" value="1"/>
</dbReference>
<dbReference type="InterPro" id="IPR006047">
    <property type="entry name" value="GH13_cat_dom"/>
</dbReference>
<dbReference type="InterPro" id="IPR045857">
    <property type="entry name" value="O16G_dom_2"/>
</dbReference>
<feature type="domain" description="Glycosyl hydrolase family 13 catalytic" evidence="3">
    <location>
        <begin position="5"/>
        <end position="363"/>
    </location>
</feature>
<name>A0ABY5DYE3_9ACTN</name>
<dbReference type="Gene3D" id="3.90.400.10">
    <property type="entry name" value="Oligo-1,6-glucosidase, Domain 2"/>
    <property type="match status" value="1"/>
</dbReference>
<dbReference type="InterPro" id="IPR017853">
    <property type="entry name" value="GH"/>
</dbReference>
<dbReference type="Proteomes" id="UP001056035">
    <property type="component" value="Chromosome"/>
</dbReference>
<keyword evidence="5" id="KW-1185">Reference proteome</keyword>
<proteinExistence type="inferred from homology"/>
<dbReference type="PANTHER" id="PTHR10357">
    <property type="entry name" value="ALPHA-AMYLASE FAMILY MEMBER"/>
    <property type="match status" value="1"/>
</dbReference>
<feature type="compositionally biased region" description="Basic and acidic residues" evidence="2">
    <location>
        <begin position="353"/>
        <end position="363"/>
    </location>
</feature>
<sequence>MVVYQIYPRSFQDSSGDGVGDLRGVTQRLEHLAWLGVDALWLSPIHPSPMADGGYDVADYTTVDPAFGTDADADALIARAHALGLKVLLDVVPCHTSIAHAWFRDHPERYVWAPGGAAATGPPNNWAAAFGGPAWSRDPAGRGVYLHSFYPEQPDLDWHREDVRAAFAQILGGWRTRGVDGFRLDALQRLGKDAALRDDPPASAPPPLPVPPAVAALDLVHSGDAPGVTEAALEALREGAGADAVLVGEVYLPAARLPRYLRQLDAAFSFDLLFAPLEADALARAIRGGLDAGTMAWTGGNHDFSRPATRLGPDAARALALLLLFLPGVACVYQGDELGLPDGPGHPVSTDPPYDRNGRDPFRHPLPWTAEDAAHGFTTGTPWLPVVAPPEGPADVQRERAGSALRLHRDAIALRRELAGPVDALTAEDGVLRVRRGAHALVVNASARPLALTGEAVLVSGGDGRTLPARAAAVLAA</sequence>
<comment type="similarity">
    <text evidence="1">Belongs to the glycosyl hydrolase 13 family.</text>
</comment>
<dbReference type="Pfam" id="PF00128">
    <property type="entry name" value="Alpha-amylase"/>
    <property type="match status" value="1"/>
</dbReference>
<reference evidence="4 5" key="1">
    <citation type="submission" date="2022-06" db="EMBL/GenBank/DDBJ databases">
        <title>Paraconexibacter antarcticus.</title>
        <authorList>
            <person name="Kim C.S."/>
        </authorList>
    </citation>
    <scope>NUCLEOTIDE SEQUENCE [LARGE SCALE GENOMIC DNA]</scope>
    <source>
        <strain evidence="4 5">02-257</strain>
    </source>
</reference>
<dbReference type="GO" id="GO:0016787">
    <property type="term" value="F:hydrolase activity"/>
    <property type="evidence" value="ECO:0007669"/>
    <property type="project" value="UniProtKB-KW"/>
</dbReference>
<evidence type="ECO:0000313" key="5">
    <source>
        <dbReference type="Proteomes" id="UP001056035"/>
    </source>
</evidence>
<gene>
    <name evidence="4" type="ORF">NBH00_07020</name>
</gene>
<dbReference type="PANTHER" id="PTHR10357:SF179">
    <property type="entry name" value="NEUTRAL AND BASIC AMINO ACID TRANSPORT PROTEIN RBAT"/>
    <property type="match status" value="1"/>
</dbReference>
<accession>A0ABY5DYE3</accession>
<evidence type="ECO:0000256" key="1">
    <source>
        <dbReference type="ARBA" id="ARBA00008061"/>
    </source>
</evidence>
<evidence type="ECO:0000313" key="4">
    <source>
        <dbReference type="EMBL" id="UTI65954.1"/>
    </source>
</evidence>
<organism evidence="4 5">
    <name type="scientific">Paraconexibacter antarcticus</name>
    <dbReference type="NCBI Taxonomy" id="2949664"/>
    <lineage>
        <taxon>Bacteria</taxon>
        <taxon>Bacillati</taxon>
        <taxon>Actinomycetota</taxon>
        <taxon>Thermoleophilia</taxon>
        <taxon>Solirubrobacterales</taxon>
        <taxon>Paraconexibacteraceae</taxon>
        <taxon>Paraconexibacter</taxon>
    </lineage>
</organism>
<dbReference type="RefSeq" id="WP_254572632.1">
    <property type="nucleotide sequence ID" value="NZ_CP098502.1"/>
</dbReference>